<reference evidence="2" key="1">
    <citation type="journal article" date="2019" name="bioRxiv">
        <title>Genomics, evolutionary history and diagnostics of the Alternaria alternata species group including apple and Asian pear pathotypes.</title>
        <authorList>
            <person name="Armitage A.D."/>
            <person name="Cockerton H.M."/>
            <person name="Sreenivasaprasad S."/>
            <person name="Woodhall J.W."/>
            <person name="Lane C.R."/>
            <person name="Harrison R.J."/>
            <person name="Clarkson J.P."/>
        </authorList>
    </citation>
    <scope>NUCLEOTIDE SEQUENCE [LARGE SCALE GENOMIC DNA]</scope>
    <source>
        <strain evidence="2">RGR 97.0016</strain>
    </source>
</reference>
<dbReference type="EMBL" id="PEJP01000001">
    <property type="protein sequence ID" value="RYO73226.1"/>
    <property type="molecule type" value="Genomic_DNA"/>
</dbReference>
<keyword evidence="2" id="KW-1185">Reference proteome</keyword>
<dbReference type="Proteomes" id="UP000293823">
    <property type="component" value="Unassembled WGS sequence"/>
</dbReference>
<organism evidence="1 2">
    <name type="scientific">Alternaria arborescens</name>
    <dbReference type="NCBI Taxonomy" id="156630"/>
    <lineage>
        <taxon>Eukaryota</taxon>
        <taxon>Fungi</taxon>
        <taxon>Dikarya</taxon>
        <taxon>Ascomycota</taxon>
        <taxon>Pezizomycotina</taxon>
        <taxon>Dothideomycetes</taxon>
        <taxon>Pleosporomycetidae</taxon>
        <taxon>Pleosporales</taxon>
        <taxon>Pleosporineae</taxon>
        <taxon>Pleosporaceae</taxon>
        <taxon>Alternaria</taxon>
        <taxon>Alternaria sect. Alternaria</taxon>
    </lineage>
</organism>
<evidence type="ECO:0000313" key="2">
    <source>
        <dbReference type="Proteomes" id="UP000293823"/>
    </source>
</evidence>
<sequence>MQGENDAVAVEALLAAVLQKDVGVIGMTKKKKRYCTRRQISKKDESE</sequence>
<dbReference type="AlphaFoldDB" id="A0A4Q4SSF6"/>
<proteinExistence type="predicted"/>
<name>A0A4Q4SSF6_9PLEO</name>
<gene>
    <name evidence="1" type="ORF">AA0113_g215</name>
</gene>
<accession>A0A4Q4SSF6</accession>
<evidence type="ECO:0000313" key="1">
    <source>
        <dbReference type="EMBL" id="RYO73226.1"/>
    </source>
</evidence>
<comment type="caution">
    <text evidence="1">The sequence shown here is derived from an EMBL/GenBank/DDBJ whole genome shotgun (WGS) entry which is preliminary data.</text>
</comment>
<protein>
    <submittedName>
        <fullName evidence="1">Uncharacterized protein</fullName>
    </submittedName>
</protein>